<dbReference type="AlphaFoldDB" id="A0A316F580"/>
<evidence type="ECO:0000313" key="2">
    <source>
        <dbReference type="Proteomes" id="UP000245754"/>
    </source>
</evidence>
<reference evidence="1 2" key="1">
    <citation type="submission" date="2018-05" db="EMBL/GenBank/DDBJ databases">
        <title>Genomic Encyclopedia of Type Strains, Phase IV (KMG-V): Genome sequencing to study the core and pangenomes of soil and plant-associated prokaryotes.</title>
        <authorList>
            <person name="Whitman W."/>
        </authorList>
    </citation>
    <scope>NUCLEOTIDE SEQUENCE [LARGE SCALE GENOMIC DNA]</scope>
    <source>
        <strain evidence="1 2">SLV-132</strain>
    </source>
</reference>
<evidence type="ECO:0000313" key="1">
    <source>
        <dbReference type="EMBL" id="PWK38988.1"/>
    </source>
</evidence>
<dbReference type="Proteomes" id="UP000245754">
    <property type="component" value="Unassembled WGS sequence"/>
</dbReference>
<dbReference type="EMBL" id="QGGT01000001">
    <property type="protein sequence ID" value="PWK38988.1"/>
    <property type="molecule type" value="Genomic_DNA"/>
</dbReference>
<keyword evidence="2" id="KW-1185">Reference proteome</keyword>
<organism evidence="1 2">
    <name type="scientific">Cupriavidus plantarum</name>
    <dbReference type="NCBI Taxonomy" id="942865"/>
    <lineage>
        <taxon>Bacteria</taxon>
        <taxon>Pseudomonadati</taxon>
        <taxon>Pseudomonadota</taxon>
        <taxon>Betaproteobacteria</taxon>
        <taxon>Burkholderiales</taxon>
        <taxon>Burkholderiaceae</taxon>
        <taxon>Cupriavidus</taxon>
    </lineage>
</organism>
<dbReference type="RefSeq" id="WP_109582508.1">
    <property type="nucleotide sequence ID" value="NZ_QGGT01000001.1"/>
</dbReference>
<proteinExistence type="predicted"/>
<protein>
    <submittedName>
        <fullName evidence="1">Uncharacterized protein</fullName>
    </submittedName>
</protein>
<sequence length="251" mass="27448">MKALPLTKANEILAATNQLSQAGGAFVGTDTLEWRKLKREAEKIVHADPSVGWSVYAAVMTLAGDIEETNRALRAALPFAIADPSIIEDYMVSKIALGFFSDALELGKERSSPEYGRFTQRCSELIVAGGFRTVAAHLLRAAEIGLDVRGLDVGHVPIAARLMAEAGLDDEDVAKHLDLAGEVLRNRRLKWSGHPCLCVHGVDGLFKAVTYVLSVRQSRDEVFEMNCELADAEVRANVKRHPYFDITFIAA</sequence>
<comment type="caution">
    <text evidence="1">The sequence shown here is derived from an EMBL/GenBank/DDBJ whole genome shotgun (WGS) entry which is preliminary data.</text>
</comment>
<gene>
    <name evidence="1" type="ORF">C7419_1012891</name>
</gene>
<accession>A0A316F580</accession>
<name>A0A316F580_9BURK</name>